<comment type="subcellular location">
    <subcellularLocation>
        <location evidence="5">Cell membrane</location>
        <topology evidence="5">Peripheral membrane protein</topology>
        <orientation evidence="5">Cytoplasmic side</orientation>
    </subcellularLocation>
    <text evidence="5">Localizes to the Z ring in an FtsZ-dependent manner. Targeted to the membrane through a conserved C-terminal amphipathic helix.</text>
</comment>
<keyword evidence="2 5" id="KW-0132">Cell division</keyword>
<dbReference type="InterPro" id="IPR050696">
    <property type="entry name" value="FtsA/MreB"/>
</dbReference>
<dbReference type="InterPro" id="IPR003494">
    <property type="entry name" value="SHS2_FtsA"/>
</dbReference>
<dbReference type="SMART" id="SM00842">
    <property type="entry name" value="FtsA"/>
    <property type="match status" value="1"/>
</dbReference>
<dbReference type="NCBIfam" id="TIGR01174">
    <property type="entry name" value="ftsA"/>
    <property type="match status" value="1"/>
</dbReference>
<organism evidence="8 9">
    <name type="scientific">Flaviflagellibacter deserti</name>
    <dbReference type="NCBI Taxonomy" id="2267266"/>
    <lineage>
        <taxon>Bacteria</taxon>
        <taxon>Pseudomonadati</taxon>
        <taxon>Pseudomonadota</taxon>
        <taxon>Alphaproteobacteria</taxon>
        <taxon>Hyphomicrobiales</taxon>
        <taxon>Flaviflagellibacter</taxon>
    </lineage>
</organism>
<evidence type="ECO:0000256" key="6">
    <source>
        <dbReference type="PIRNR" id="PIRNR003101"/>
    </source>
</evidence>
<evidence type="ECO:0000256" key="2">
    <source>
        <dbReference type="ARBA" id="ARBA00022618"/>
    </source>
</evidence>
<dbReference type="EMBL" id="JBHSJF010000006">
    <property type="protein sequence ID" value="MFC5069231.1"/>
    <property type="molecule type" value="Genomic_DNA"/>
</dbReference>
<comment type="function">
    <text evidence="5 6">Cell division protein that is involved in the assembly of the Z ring. May serve as a membrane anchor for the Z ring.</text>
</comment>
<comment type="subunit">
    <text evidence="5">Self-interacts. Interacts with FtsZ.</text>
</comment>
<evidence type="ECO:0000313" key="8">
    <source>
        <dbReference type="EMBL" id="MFC5069231.1"/>
    </source>
</evidence>
<sequence length="440" mass="46946">MKKMPHGVTPRLKPLPPKRAIDISILDVGTTKIGCLIGRLRPIETGPFLPGRTHRIEVLGIGHQRSRGIKAGAVVDMEAAEQSIRLAVDAAERMADARIESLIVTVSAGRLSSEHYHATVPVHGRPVSESDIQRVLGAGSSHVVKPGRSVLHSIPVGYALEGARGIRDPRGMVGMELGLDMHVVTADAAPVRNLMLCIERCHLSVQTLVAAPYASGLSVLADDEAEIGVTLVDMGGGTTTVASFSRGQFVHADAIALGGHHVTLDIARGLSTTIDHAERLKTLHANVFPGMSSENEMIDITPVGEPDGEIAHHVPKSQLIRIVKPRVEETLELVRDRLRASGHANEAGKRVVLTGGACQLTGLGELAAKILGRQVRVGRPLGIKGLPEAAKGPSFAAAVGLLVYPQRAAEEHFDPVRRTMRSTGTNGYFSRVGQWLKESF</sequence>
<protein>
    <recommendedName>
        <fullName evidence="5 6">Cell division protein FtsA</fullName>
    </recommendedName>
</protein>
<name>A0ABV9Z504_9HYPH</name>
<accession>A0ABV9Z504</accession>
<evidence type="ECO:0000256" key="1">
    <source>
        <dbReference type="ARBA" id="ARBA00022475"/>
    </source>
</evidence>
<dbReference type="Pfam" id="PF02491">
    <property type="entry name" value="SHS2_FTSA"/>
    <property type="match status" value="1"/>
</dbReference>
<comment type="similarity">
    <text evidence="5 6">Belongs to the FtsA/MreB family.</text>
</comment>
<dbReference type="HAMAP" id="MF_02033">
    <property type="entry name" value="FtsA"/>
    <property type="match status" value="1"/>
</dbReference>
<dbReference type="SUPFAM" id="SSF53067">
    <property type="entry name" value="Actin-like ATPase domain"/>
    <property type="match status" value="2"/>
</dbReference>
<keyword evidence="3 5" id="KW-0472">Membrane</keyword>
<feature type="domain" description="SHS2" evidence="7">
    <location>
        <begin position="23"/>
        <end position="219"/>
    </location>
</feature>
<dbReference type="InterPro" id="IPR043129">
    <property type="entry name" value="ATPase_NBD"/>
</dbReference>
<evidence type="ECO:0000259" key="7">
    <source>
        <dbReference type="SMART" id="SM00842"/>
    </source>
</evidence>
<comment type="caution">
    <text evidence="8">The sequence shown here is derived from an EMBL/GenBank/DDBJ whole genome shotgun (WGS) entry which is preliminary data.</text>
</comment>
<reference evidence="9" key="1">
    <citation type="journal article" date="2019" name="Int. J. Syst. Evol. Microbiol.">
        <title>The Global Catalogue of Microorganisms (GCM) 10K type strain sequencing project: providing services to taxonomists for standard genome sequencing and annotation.</title>
        <authorList>
            <consortium name="The Broad Institute Genomics Platform"/>
            <consortium name="The Broad Institute Genome Sequencing Center for Infectious Disease"/>
            <person name="Wu L."/>
            <person name="Ma J."/>
        </authorList>
    </citation>
    <scope>NUCLEOTIDE SEQUENCE [LARGE SCALE GENOMIC DNA]</scope>
    <source>
        <strain evidence="9">CGMCC 1.16444</strain>
    </source>
</reference>
<gene>
    <name evidence="5 8" type="primary">ftsA</name>
    <name evidence="8" type="ORF">ACFPFW_14535</name>
</gene>
<keyword evidence="4 5" id="KW-0131">Cell cycle</keyword>
<dbReference type="Gene3D" id="3.30.420.40">
    <property type="match status" value="1"/>
</dbReference>
<dbReference type="PANTHER" id="PTHR32432:SF4">
    <property type="entry name" value="CELL DIVISION PROTEIN FTSA"/>
    <property type="match status" value="1"/>
</dbReference>
<dbReference type="InterPro" id="IPR020823">
    <property type="entry name" value="Cell_div_FtsA"/>
</dbReference>
<evidence type="ECO:0000256" key="3">
    <source>
        <dbReference type="ARBA" id="ARBA00023136"/>
    </source>
</evidence>
<dbReference type="GO" id="GO:0051301">
    <property type="term" value="P:cell division"/>
    <property type="evidence" value="ECO:0007669"/>
    <property type="project" value="UniProtKB-KW"/>
</dbReference>
<keyword evidence="1 5" id="KW-1003">Cell membrane</keyword>
<dbReference type="Pfam" id="PF14450">
    <property type="entry name" value="FtsA"/>
    <property type="match status" value="2"/>
</dbReference>
<evidence type="ECO:0000256" key="4">
    <source>
        <dbReference type="ARBA" id="ARBA00023306"/>
    </source>
</evidence>
<dbReference type="PANTHER" id="PTHR32432">
    <property type="entry name" value="CELL DIVISION PROTEIN FTSA-RELATED"/>
    <property type="match status" value="1"/>
</dbReference>
<dbReference type="RefSeq" id="WP_114958211.1">
    <property type="nucleotide sequence ID" value="NZ_JBHSJF010000006.1"/>
</dbReference>
<dbReference type="PIRSF" id="PIRSF003101">
    <property type="entry name" value="FtsA"/>
    <property type="match status" value="1"/>
</dbReference>
<dbReference type="CDD" id="cd24048">
    <property type="entry name" value="ASKHA_NBD_FtsA"/>
    <property type="match status" value="1"/>
</dbReference>
<evidence type="ECO:0000313" key="9">
    <source>
        <dbReference type="Proteomes" id="UP001595796"/>
    </source>
</evidence>
<evidence type="ECO:0000256" key="5">
    <source>
        <dbReference type="HAMAP-Rule" id="MF_02033"/>
    </source>
</evidence>
<keyword evidence="9" id="KW-1185">Reference proteome</keyword>
<proteinExistence type="inferred from homology"/>
<dbReference type="Proteomes" id="UP001595796">
    <property type="component" value="Unassembled WGS sequence"/>
</dbReference>